<reference evidence="2 3" key="1">
    <citation type="submission" date="2019-08" db="EMBL/GenBank/DDBJ databases">
        <authorList>
            <person name="Alioto T."/>
            <person name="Alioto T."/>
            <person name="Gomez Garrido J."/>
        </authorList>
    </citation>
    <scope>NUCLEOTIDE SEQUENCE [LARGE SCALE GENOMIC DNA]</scope>
</reference>
<gene>
    <name evidence="2" type="ORF">CINCED_3A016213</name>
</gene>
<feature type="compositionally biased region" description="Basic residues" evidence="1">
    <location>
        <begin position="45"/>
        <end position="54"/>
    </location>
</feature>
<dbReference type="AlphaFoldDB" id="A0A5E4MMY7"/>
<feature type="region of interest" description="Disordered" evidence="1">
    <location>
        <begin position="1"/>
        <end position="54"/>
    </location>
</feature>
<evidence type="ECO:0000313" key="2">
    <source>
        <dbReference type="EMBL" id="VVC31198.1"/>
    </source>
</evidence>
<keyword evidence="3" id="KW-1185">Reference proteome</keyword>
<dbReference type="Proteomes" id="UP000325440">
    <property type="component" value="Unassembled WGS sequence"/>
</dbReference>
<evidence type="ECO:0000256" key="1">
    <source>
        <dbReference type="SAM" id="MobiDB-lite"/>
    </source>
</evidence>
<name>A0A5E4MMY7_9HEMI</name>
<protein>
    <submittedName>
        <fullName evidence="2">Uncharacterized protein</fullName>
    </submittedName>
</protein>
<feature type="compositionally biased region" description="Polar residues" evidence="1">
    <location>
        <begin position="1"/>
        <end position="11"/>
    </location>
</feature>
<dbReference type="EMBL" id="CABPRJ010000629">
    <property type="protein sequence ID" value="VVC31198.1"/>
    <property type="molecule type" value="Genomic_DNA"/>
</dbReference>
<evidence type="ECO:0000313" key="3">
    <source>
        <dbReference type="Proteomes" id="UP000325440"/>
    </source>
</evidence>
<proteinExistence type="predicted"/>
<organism evidence="2 3">
    <name type="scientific">Cinara cedri</name>
    <dbReference type="NCBI Taxonomy" id="506608"/>
    <lineage>
        <taxon>Eukaryota</taxon>
        <taxon>Metazoa</taxon>
        <taxon>Ecdysozoa</taxon>
        <taxon>Arthropoda</taxon>
        <taxon>Hexapoda</taxon>
        <taxon>Insecta</taxon>
        <taxon>Pterygota</taxon>
        <taxon>Neoptera</taxon>
        <taxon>Paraneoptera</taxon>
        <taxon>Hemiptera</taxon>
        <taxon>Sternorrhyncha</taxon>
        <taxon>Aphidomorpha</taxon>
        <taxon>Aphidoidea</taxon>
        <taxon>Aphididae</taxon>
        <taxon>Lachninae</taxon>
        <taxon>Cinara</taxon>
    </lineage>
</organism>
<sequence>METRNENTLNTEDADSRISLSPRAERPDINEPQQQQRSSMNVNRRTIKRHNRPKRVSNHEYNVLCRYCLLI</sequence>
<accession>A0A5E4MMY7</accession>
<feature type="compositionally biased region" description="Polar residues" evidence="1">
    <location>
        <begin position="31"/>
        <end position="44"/>
    </location>
</feature>